<evidence type="ECO:0000313" key="1">
    <source>
        <dbReference type="EMBL" id="WYV99329.1"/>
    </source>
</evidence>
<dbReference type="EMBL" id="PP496414">
    <property type="protein sequence ID" value="WYV99329.1"/>
    <property type="molecule type" value="Genomic_DNA"/>
</dbReference>
<dbReference type="Proteomes" id="UP001433872">
    <property type="component" value="Segment"/>
</dbReference>
<sequence length="193" mass="21982">MEQSQHNIMVTQNITNRYDIRIMRDIDGPEYFAEELSAIASAQQGDEIHLHLCTDGGSIHTALMLRKALMQTPAHTRAHIGPNCCSAGTVLALSCDEWEIDEFSTFMIHAATFGIFGKHNEVKGQYEFKEKWLSKVFDSVYTGFMSEEEIQQILAGKDFWFTADELNERLSYYAEYRKALHEAEALDSSAEQD</sequence>
<dbReference type="SUPFAM" id="SSF52096">
    <property type="entry name" value="ClpP/crotonase"/>
    <property type="match status" value="1"/>
</dbReference>
<proteinExistence type="predicted"/>
<dbReference type="InterPro" id="IPR023562">
    <property type="entry name" value="ClpP/TepA"/>
</dbReference>
<keyword evidence="1" id="KW-0378">Hydrolase</keyword>
<keyword evidence="1" id="KW-0645">Protease</keyword>
<dbReference type="Gene3D" id="3.90.226.10">
    <property type="entry name" value="2-enoyl-CoA Hydratase, Chain A, domain 1"/>
    <property type="match status" value="1"/>
</dbReference>
<dbReference type="Pfam" id="PF00574">
    <property type="entry name" value="CLP_protease"/>
    <property type="match status" value="1"/>
</dbReference>
<accession>A0AAX4MY25</accession>
<dbReference type="GO" id="GO:0006508">
    <property type="term" value="P:proteolysis"/>
    <property type="evidence" value="ECO:0007669"/>
    <property type="project" value="UniProtKB-KW"/>
</dbReference>
<name>A0AAX4MY25_9CAUD</name>
<dbReference type="InterPro" id="IPR029045">
    <property type="entry name" value="ClpP/crotonase-like_dom_sf"/>
</dbReference>
<evidence type="ECO:0000313" key="2">
    <source>
        <dbReference type="Proteomes" id="UP001433872"/>
    </source>
</evidence>
<keyword evidence="2" id="KW-1185">Reference proteome</keyword>
<reference evidence="1" key="1">
    <citation type="submission" date="2024-03" db="EMBL/GenBank/DDBJ databases">
        <title>Isolation and characterization of a phage collection against Pseudomonas putida.</title>
        <authorList>
            <person name="Brauer A."/>
            <person name="Rosendahl S."/>
            <person name="Kangsep A."/>
            <person name="Rikberg R."/>
            <person name="Lewanczyk A.C."/>
            <person name="Horak R."/>
            <person name="Tamman H."/>
        </authorList>
    </citation>
    <scope>NUCLEOTIDE SEQUENCE</scope>
</reference>
<gene>
    <name evidence="1" type="ORF">KoPa4_00161</name>
</gene>
<protein>
    <submittedName>
        <fullName evidence="1">ATP-dependent protease</fullName>
    </submittedName>
</protein>
<dbReference type="GO" id="GO:0008233">
    <property type="term" value="F:peptidase activity"/>
    <property type="evidence" value="ECO:0007669"/>
    <property type="project" value="UniProtKB-KW"/>
</dbReference>
<organism evidence="1 2">
    <name type="scientific">Pseudomonas phage vB_PpuM-KoPa-4</name>
    <dbReference type="NCBI Taxonomy" id="3132618"/>
    <lineage>
        <taxon>Viruses</taxon>
        <taxon>Duplodnaviria</taxon>
        <taxon>Heunggongvirae</taxon>
        <taxon>Uroviricota</taxon>
        <taxon>Caudoviricetes</taxon>
        <taxon>Vandenendeviridae</taxon>
        <taxon>Gorskivirinae</taxon>
        <taxon>Tartuvirus</taxon>
        <taxon>Tartuvirus kopa4</taxon>
    </lineage>
</organism>